<sequence>MRRTIGWVWVWSGRSPWVGHGRLARHQRWERNDLILHGRLVGWKRAGYKCWHESSPLFSFVNCLSHFTFCFFICFLAAVWRLTTSSFYVLCLRWWERTKKFLIYHWLGFYPPPLSTPLLCSVIVCRLHALCVVLYLSFHMHFVSVACTSTGIDQGEGTDKGCIEKIGKGYIYYIYCYSIIKLLYVICCCPHLVTAKGDISRCI</sequence>
<feature type="transmembrane region" description="Helical" evidence="1">
    <location>
        <begin position="170"/>
        <end position="193"/>
    </location>
</feature>
<evidence type="ECO:0000256" key="1">
    <source>
        <dbReference type="SAM" id="Phobius"/>
    </source>
</evidence>
<accession>A0AAV9GI87</accession>
<reference evidence="2" key="2">
    <citation type="submission" date="2023-05" db="EMBL/GenBank/DDBJ databases">
        <authorList>
            <consortium name="Lawrence Berkeley National Laboratory"/>
            <person name="Steindorff A."/>
            <person name="Hensen N."/>
            <person name="Bonometti L."/>
            <person name="Westerberg I."/>
            <person name="Brannstrom I.O."/>
            <person name="Guillou S."/>
            <person name="Cros-Aarteil S."/>
            <person name="Calhoun S."/>
            <person name="Haridas S."/>
            <person name="Kuo A."/>
            <person name="Mondo S."/>
            <person name="Pangilinan J."/>
            <person name="Riley R."/>
            <person name="Labutti K."/>
            <person name="Andreopoulos B."/>
            <person name="Lipzen A."/>
            <person name="Chen C."/>
            <person name="Yanf M."/>
            <person name="Daum C."/>
            <person name="Ng V."/>
            <person name="Clum A."/>
            <person name="Ohm R."/>
            <person name="Martin F."/>
            <person name="Silar P."/>
            <person name="Natvig D."/>
            <person name="Lalanne C."/>
            <person name="Gautier V."/>
            <person name="Ament-Velasquez S.L."/>
            <person name="Kruys A."/>
            <person name="Hutchinson M.I."/>
            <person name="Powell A.J."/>
            <person name="Barry K."/>
            <person name="Miller A.N."/>
            <person name="Grigoriev I.V."/>
            <person name="Debuchy R."/>
            <person name="Gladieux P."/>
            <person name="Thoren M.H."/>
            <person name="Johannesson H."/>
        </authorList>
    </citation>
    <scope>NUCLEOTIDE SEQUENCE</scope>
    <source>
        <strain evidence="2">PSN243</strain>
    </source>
</reference>
<keyword evidence="3" id="KW-1185">Reference proteome</keyword>
<reference evidence="2" key="1">
    <citation type="journal article" date="2023" name="Mol. Phylogenet. Evol.">
        <title>Genome-scale phylogeny and comparative genomics of the fungal order Sordariales.</title>
        <authorList>
            <person name="Hensen N."/>
            <person name="Bonometti L."/>
            <person name="Westerberg I."/>
            <person name="Brannstrom I.O."/>
            <person name="Guillou S."/>
            <person name="Cros-Aarteil S."/>
            <person name="Calhoun S."/>
            <person name="Haridas S."/>
            <person name="Kuo A."/>
            <person name="Mondo S."/>
            <person name="Pangilinan J."/>
            <person name="Riley R."/>
            <person name="LaButti K."/>
            <person name="Andreopoulos B."/>
            <person name="Lipzen A."/>
            <person name="Chen C."/>
            <person name="Yan M."/>
            <person name="Daum C."/>
            <person name="Ng V."/>
            <person name="Clum A."/>
            <person name="Steindorff A."/>
            <person name="Ohm R.A."/>
            <person name="Martin F."/>
            <person name="Silar P."/>
            <person name="Natvig D.O."/>
            <person name="Lalanne C."/>
            <person name="Gautier V."/>
            <person name="Ament-Velasquez S.L."/>
            <person name="Kruys A."/>
            <person name="Hutchinson M.I."/>
            <person name="Powell A.J."/>
            <person name="Barry K."/>
            <person name="Miller A.N."/>
            <person name="Grigoriev I.V."/>
            <person name="Debuchy R."/>
            <person name="Gladieux P."/>
            <person name="Hiltunen Thoren M."/>
            <person name="Johannesson H."/>
        </authorList>
    </citation>
    <scope>NUCLEOTIDE SEQUENCE</scope>
    <source>
        <strain evidence="2">PSN243</strain>
    </source>
</reference>
<organism evidence="2 3">
    <name type="scientific">Podospora aff. communis PSN243</name>
    <dbReference type="NCBI Taxonomy" id="3040156"/>
    <lineage>
        <taxon>Eukaryota</taxon>
        <taxon>Fungi</taxon>
        <taxon>Dikarya</taxon>
        <taxon>Ascomycota</taxon>
        <taxon>Pezizomycotina</taxon>
        <taxon>Sordariomycetes</taxon>
        <taxon>Sordariomycetidae</taxon>
        <taxon>Sordariales</taxon>
        <taxon>Podosporaceae</taxon>
        <taxon>Podospora</taxon>
    </lineage>
</organism>
<gene>
    <name evidence="2" type="ORF">QBC34DRAFT_126693</name>
</gene>
<dbReference type="AlphaFoldDB" id="A0AAV9GI87"/>
<feature type="transmembrane region" description="Helical" evidence="1">
    <location>
        <begin position="57"/>
        <end position="80"/>
    </location>
</feature>
<keyword evidence="1" id="KW-0812">Transmembrane</keyword>
<proteinExistence type="predicted"/>
<dbReference type="Proteomes" id="UP001321760">
    <property type="component" value="Unassembled WGS sequence"/>
</dbReference>
<keyword evidence="1" id="KW-0472">Membrane</keyword>
<protein>
    <submittedName>
        <fullName evidence="2">Uncharacterized protein</fullName>
    </submittedName>
</protein>
<comment type="caution">
    <text evidence="2">The sequence shown here is derived from an EMBL/GenBank/DDBJ whole genome shotgun (WGS) entry which is preliminary data.</text>
</comment>
<evidence type="ECO:0000313" key="3">
    <source>
        <dbReference type="Proteomes" id="UP001321760"/>
    </source>
</evidence>
<keyword evidence="1" id="KW-1133">Transmembrane helix</keyword>
<name>A0AAV9GI87_9PEZI</name>
<evidence type="ECO:0000313" key="2">
    <source>
        <dbReference type="EMBL" id="KAK4447657.1"/>
    </source>
</evidence>
<dbReference type="EMBL" id="MU865948">
    <property type="protein sequence ID" value="KAK4447657.1"/>
    <property type="molecule type" value="Genomic_DNA"/>
</dbReference>